<reference evidence="1 2" key="1">
    <citation type="submission" date="2018-03" db="EMBL/GenBank/DDBJ databases">
        <authorList>
            <person name="Guldener U."/>
        </authorList>
    </citation>
    <scope>NUCLEOTIDE SEQUENCE [LARGE SCALE GENOMIC DNA]</scope>
    <source>
        <strain evidence="1 2">NBRC100155</strain>
    </source>
</reference>
<evidence type="ECO:0008006" key="3">
    <source>
        <dbReference type="Google" id="ProtNLM"/>
    </source>
</evidence>
<dbReference type="PANTHER" id="PTHR42103:SF2">
    <property type="entry name" value="AB HYDROLASE-1 DOMAIN-CONTAINING PROTEIN"/>
    <property type="match status" value="1"/>
</dbReference>
<sequence>MPRYPVPTSLPIALDNGQIYLQSVVQDPPSLSSSSSCRGLAIIAHPFGRLGGSLDDPIVTHLASLLLTHAQLRVVRFNSRGVGKSGGSASWTGKSECNDFQEVVSKCIDNFCLDFPDSTASQLVIAGYSAGSLYASTVRVPPSVYELRQFRGGKKPRYILLSFPAGVTWALSFFTTKTYTDALKKLLSSTIESGGNAGTVVDEGEAKAAARVAESTPSNDGAAQPVPSHVLAVYGDQDQFTGIGTYETWTKACSSSAPSPLKAEVEGGIKDSQKSDARSTFHYVLIEGADHFYRSNEALDLLDKAVVEWYDALTD</sequence>
<dbReference type="Proteomes" id="UP000324022">
    <property type="component" value="Unassembled WGS sequence"/>
</dbReference>
<dbReference type="InterPro" id="IPR029058">
    <property type="entry name" value="AB_hydrolase_fold"/>
</dbReference>
<evidence type="ECO:0000313" key="2">
    <source>
        <dbReference type="Proteomes" id="UP000324022"/>
    </source>
</evidence>
<proteinExistence type="predicted"/>
<keyword evidence="2" id="KW-1185">Reference proteome</keyword>
<organism evidence="1 2">
    <name type="scientific">Ustilago trichophora</name>
    <dbReference type="NCBI Taxonomy" id="86804"/>
    <lineage>
        <taxon>Eukaryota</taxon>
        <taxon>Fungi</taxon>
        <taxon>Dikarya</taxon>
        <taxon>Basidiomycota</taxon>
        <taxon>Ustilaginomycotina</taxon>
        <taxon>Ustilaginomycetes</taxon>
        <taxon>Ustilaginales</taxon>
        <taxon>Ustilaginaceae</taxon>
        <taxon>Ustilago</taxon>
    </lineage>
</organism>
<dbReference type="EMBL" id="OOIN01000002">
    <property type="protein sequence ID" value="SPO20644.1"/>
    <property type="molecule type" value="Genomic_DNA"/>
</dbReference>
<evidence type="ECO:0000313" key="1">
    <source>
        <dbReference type="EMBL" id="SPO20644.1"/>
    </source>
</evidence>
<dbReference type="OrthoDB" id="10260961at2759"/>
<protein>
    <recommendedName>
        <fullName evidence="3">Serine aminopeptidase S33 domain-containing protein</fullName>
    </recommendedName>
</protein>
<name>A0A5C3DQL7_9BASI</name>
<dbReference type="PANTHER" id="PTHR42103">
    <property type="entry name" value="ALPHA/BETA-HYDROLASES SUPERFAMILY PROTEIN"/>
    <property type="match status" value="1"/>
</dbReference>
<accession>A0A5C3DQL7</accession>
<dbReference type="AlphaFoldDB" id="A0A5C3DQL7"/>
<gene>
    <name evidence="1" type="ORF">UTRI_00120</name>
</gene>
<dbReference type="SUPFAM" id="SSF53474">
    <property type="entry name" value="alpha/beta-Hydrolases"/>
    <property type="match status" value="1"/>
</dbReference>
<dbReference type="Gene3D" id="3.40.50.1820">
    <property type="entry name" value="alpha/beta hydrolase"/>
    <property type="match status" value="1"/>
</dbReference>